<protein>
    <submittedName>
        <fullName evidence="13">Cytochrome P450</fullName>
    </submittedName>
</protein>
<dbReference type="InterPro" id="IPR002401">
    <property type="entry name" value="Cyt_P450_E_grp-I"/>
</dbReference>
<sequence length="500" mass="56724">MLALILTSFSREYLLVTVVLLLLTVPLQTFEGYFRRWKHSQATGCREPTSKVPVKDPIIGLDFLFNVLFGDAPKSYLESTWKAFQEMGTTYTEKRLTWEAVYTCDSHNLKHILAAAAADFDLPDVRTSVIGSTFGQGIFVLSGHPWKHARSVLRNSLKKENPAPFFDAIERHFQTFLDHVPADGTEIDLHPLFAGLTMDVATDFLMGHSTHMLTIDGSHTKEQQFLDDYKVCSEEIIQRMQLGPLHPFRINFRANRAKKRVYQYLDTFITDSLQRPNKGGNLLTDIISMTSDRKSISDQILHILLASRDTTSSLLSNLFFVLAKKPHLYAKLREDVLRAAGDTPPTASQLQEMRYLKWCVKESLRLHPVIPTNVRVALKDTTLPRGGGPDGQSPVFVRKGTVLIYNVYAMHRSEATFGADPEEFVPERWEDLRPGWGYLPFNGGVRSCVGQQYALLETHYIVARMVQTFKALESRDDDEWMELYSLTLCSKNGTRVAVTV</sequence>
<evidence type="ECO:0000256" key="6">
    <source>
        <dbReference type="ARBA" id="ARBA00022989"/>
    </source>
</evidence>
<keyword evidence="8 11" id="KW-0408">Iron</keyword>
<evidence type="ECO:0000256" key="5">
    <source>
        <dbReference type="ARBA" id="ARBA00022723"/>
    </source>
</evidence>
<gene>
    <name evidence="13" type="ORF">B0J13DRAFT_649918</name>
</gene>
<dbReference type="GO" id="GO:0004497">
    <property type="term" value="F:monooxygenase activity"/>
    <property type="evidence" value="ECO:0007669"/>
    <property type="project" value="UniProtKB-KW"/>
</dbReference>
<dbReference type="PRINTS" id="PR00463">
    <property type="entry name" value="EP450I"/>
</dbReference>
<comment type="caution">
    <text evidence="13">The sequence shown here is derived from an EMBL/GenBank/DDBJ whole genome shotgun (WGS) entry which is preliminary data.</text>
</comment>
<evidence type="ECO:0000256" key="7">
    <source>
        <dbReference type="ARBA" id="ARBA00023002"/>
    </source>
</evidence>
<evidence type="ECO:0000256" key="11">
    <source>
        <dbReference type="PIRSR" id="PIRSR602401-1"/>
    </source>
</evidence>
<dbReference type="Pfam" id="PF00067">
    <property type="entry name" value="p450"/>
    <property type="match status" value="1"/>
</dbReference>
<dbReference type="Gene3D" id="1.10.630.10">
    <property type="entry name" value="Cytochrome P450"/>
    <property type="match status" value="1"/>
</dbReference>
<evidence type="ECO:0000256" key="4">
    <source>
        <dbReference type="ARBA" id="ARBA00022692"/>
    </source>
</evidence>
<evidence type="ECO:0000313" key="14">
    <source>
        <dbReference type="Proteomes" id="UP000717696"/>
    </source>
</evidence>
<dbReference type="AlphaFoldDB" id="A0A9P9J9I2"/>
<evidence type="ECO:0000256" key="8">
    <source>
        <dbReference type="ARBA" id="ARBA00023004"/>
    </source>
</evidence>
<dbReference type="CDD" id="cd11063">
    <property type="entry name" value="CYP52"/>
    <property type="match status" value="1"/>
</dbReference>
<comment type="cofactor">
    <cofactor evidence="1 11">
        <name>heme</name>
        <dbReference type="ChEBI" id="CHEBI:30413"/>
    </cofactor>
</comment>
<dbReference type="GO" id="GO:0016020">
    <property type="term" value="C:membrane"/>
    <property type="evidence" value="ECO:0007669"/>
    <property type="project" value="UniProtKB-SubCell"/>
</dbReference>
<keyword evidence="14" id="KW-1185">Reference proteome</keyword>
<proteinExistence type="inferred from homology"/>
<feature type="binding site" description="axial binding residue" evidence="11">
    <location>
        <position position="448"/>
    </location>
    <ligand>
        <name>heme</name>
        <dbReference type="ChEBI" id="CHEBI:30413"/>
    </ligand>
    <ligandPart>
        <name>Fe</name>
        <dbReference type="ChEBI" id="CHEBI:18248"/>
    </ligandPart>
</feature>
<dbReference type="GO" id="GO:0020037">
    <property type="term" value="F:heme binding"/>
    <property type="evidence" value="ECO:0007669"/>
    <property type="project" value="InterPro"/>
</dbReference>
<name>A0A9P9J9I2_9HYPO</name>
<keyword evidence="11 12" id="KW-0349">Heme</keyword>
<dbReference type="OrthoDB" id="1470350at2759"/>
<dbReference type="PANTHER" id="PTHR24287:SF17">
    <property type="entry name" value="P450, PUTATIVE (EUROFUNG)-RELATED"/>
    <property type="match status" value="1"/>
</dbReference>
<dbReference type="PROSITE" id="PS00086">
    <property type="entry name" value="CYTOCHROME_P450"/>
    <property type="match status" value="1"/>
</dbReference>
<dbReference type="GO" id="GO:0016705">
    <property type="term" value="F:oxidoreductase activity, acting on paired donors, with incorporation or reduction of molecular oxygen"/>
    <property type="evidence" value="ECO:0007669"/>
    <property type="project" value="InterPro"/>
</dbReference>
<dbReference type="InterPro" id="IPR001128">
    <property type="entry name" value="Cyt_P450"/>
</dbReference>
<dbReference type="PRINTS" id="PR00385">
    <property type="entry name" value="P450"/>
</dbReference>
<dbReference type="InterPro" id="IPR036396">
    <property type="entry name" value="Cyt_P450_sf"/>
</dbReference>
<keyword evidence="7 12" id="KW-0560">Oxidoreductase</keyword>
<evidence type="ECO:0000256" key="9">
    <source>
        <dbReference type="ARBA" id="ARBA00023033"/>
    </source>
</evidence>
<evidence type="ECO:0000256" key="3">
    <source>
        <dbReference type="ARBA" id="ARBA00010617"/>
    </source>
</evidence>
<dbReference type="GO" id="GO:0005506">
    <property type="term" value="F:iron ion binding"/>
    <property type="evidence" value="ECO:0007669"/>
    <property type="project" value="InterPro"/>
</dbReference>
<reference evidence="13" key="1">
    <citation type="journal article" date="2021" name="Nat. Commun.">
        <title>Genetic determinants of endophytism in the Arabidopsis root mycobiome.</title>
        <authorList>
            <person name="Mesny F."/>
            <person name="Miyauchi S."/>
            <person name="Thiergart T."/>
            <person name="Pickel B."/>
            <person name="Atanasova L."/>
            <person name="Karlsson M."/>
            <person name="Huettel B."/>
            <person name="Barry K.W."/>
            <person name="Haridas S."/>
            <person name="Chen C."/>
            <person name="Bauer D."/>
            <person name="Andreopoulos W."/>
            <person name="Pangilinan J."/>
            <person name="LaButti K."/>
            <person name="Riley R."/>
            <person name="Lipzen A."/>
            <person name="Clum A."/>
            <person name="Drula E."/>
            <person name="Henrissat B."/>
            <person name="Kohler A."/>
            <person name="Grigoriev I.V."/>
            <person name="Martin F.M."/>
            <person name="Hacquard S."/>
        </authorList>
    </citation>
    <scope>NUCLEOTIDE SEQUENCE</scope>
    <source>
        <strain evidence="13">MPI-CAGE-AT-0021</strain>
    </source>
</reference>
<keyword evidence="10" id="KW-0472">Membrane</keyword>
<keyword evidence="4" id="KW-0812">Transmembrane</keyword>
<accession>A0A9P9J9I2</accession>
<evidence type="ECO:0000313" key="13">
    <source>
        <dbReference type="EMBL" id="KAH7157382.1"/>
    </source>
</evidence>
<keyword evidence="5 11" id="KW-0479">Metal-binding</keyword>
<dbReference type="PANTHER" id="PTHR24287">
    <property type="entry name" value="P450, PUTATIVE (EUROFUNG)-RELATED"/>
    <property type="match status" value="1"/>
</dbReference>
<keyword evidence="9 12" id="KW-0503">Monooxygenase</keyword>
<evidence type="ECO:0000256" key="12">
    <source>
        <dbReference type="RuleBase" id="RU000461"/>
    </source>
</evidence>
<comment type="similarity">
    <text evidence="3 12">Belongs to the cytochrome P450 family.</text>
</comment>
<evidence type="ECO:0000256" key="10">
    <source>
        <dbReference type="ARBA" id="ARBA00023136"/>
    </source>
</evidence>
<evidence type="ECO:0000256" key="1">
    <source>
        <dbReference type="ARBA" id="ARBA00001971"/>
    </source>
</evidence>
<organism evidence="13 14">
    <name type="scientific">Dactylonectria estremocensis</name>
    <dbReference type="NCBI Taxonomy" id="1079267"/>
    <lineage>
        <taxon>Eukaryota</taxon>
        <taxon>Fungi</taxon>
        <taxon>Dikarya</taxon>
        <taxon>Ascomycota</taxon>
        <taxon>Pezizomycotina</taxon>
        <taxon>Sordariomycetes</taxon>
        <taxon>Hypocreomycetidae</taxon>
        <taxon>Hypocreales</taxon>
        <taxon>Nectriaceae</taxon>
        <taxon>Dactylonectria</taxon>
    </lineage>
</organism>
<comment type="subcellular location">
    <subcellularLocation>
        <location evidence="2">Membrane</location>
        <topology evidence="2">Single-pass membrane protein</topology>
    </subcellularLocation>
</comment>
<dbReference type="InterPro" id="IPR017972">
    <property type="entry name" value="Cyt_P450_CS"/>
</dbReference>
<dbReference type="Proteomes" id="UP000717696">
    <property type="component" value="Unassembled WGS sequence"/>
</dbReference>
<dbReference type="InterPro" id="IPR047146">
    <property type="entry name" value="Cyt_P450_E_CYP52_fungi"/>
</dbReference>
<keyword evidence="6" id="KW-1133">Transmembrane helix</keyword>
<dbReference type="EMBL" id="JAGMUU010000003">
    <property type="protein sequence ID" value="KAH7157382.1"/>
    <property type="molecule type" value="Genomic_DNA"/>
</dbReference>
<evidence type="ECO:0000256" key="2">
    <source>
        <dbReference type="ARBA" id="ARBA00004167"/>
    </source>
</evidence>
<dbReference type="SUPFAM" id="SSF48264">
    <property type="entry name" value="Cytochrome P450"/>
    <property type="match status" value="1"/>
</dbReference>